<dbReference type="CDD" id="cd16345">
    <property type="entry name" value="LMWP_ArsC"/>
    <property type="match status" value="1"/>
</dbReference>
<evidence type="ECO:0000313" key="6">
    <source>
        <dbReference type="Proteomes" id="UP000283429"/>
    </source>
</evidence>
<gene>
    <name evidence="5" type="ORF">DW783_09520</name>
    <name evidence="4" type="ORF">DWW27_00765</name>
    <name evidence="3" type="ORF">L4X52_16685</name>
</gene>
<dbReference type="EMBL" id="QSJM01000024">
    <property type="protein sequence ID" value="RHD80585.1"/>
    <property type="molecule type" value="Genomic_DNA"/>
</dbReference>
<reference evidence="3" key="2">
    <citation type="submission" date="2022-01" db="EMBL/GenBank/DDBJ databases">
        <authorList>
            <person name="Mingchao X."/>
        </authorList>
    </citation>
    <scope>NUCLEOTIDE SEQUENCE</scope>
    <source>
        <strain evidence="3">Bv4372</strain>
    </source>
</reference>
<protein>
    <submittedName>
        <fullName evidence="4">Arsenate reductase ArsC</fullName>
    </submittedName>
</protein>
<evidence type="ECO:0000313" key="7">
    <source>
        <dbReference type="Proteomes" id="UP000285379"/>
    </source>
</evidence>
<dbReference type="GeneID" id="60062788"/>
<reference evidence="6 7" key="1">
    <citation type="submission" date="2018-08" db="EMBL/GenBank/DDBJ databases">
        <title>A genome reference for cultivated species of the human gut microbiota.</title>
        <authorList>
            <person name="Zou Y."/>
            <person name="Xue W."/>
            <person name="Luo G."/>
        </authorList>
    </citation>
    <scope>NUCLEOTIDE SEQUENCE [LARGE SCALE GENOMIC DNA]</scope>
    <source>
        <strain evidence="4 7">AF14-8</strain>
        <strain evidence="5 6">AM30-40</strain>
    </source>
</reference>
<dbReference type="Proteomes" id="UP000283429">
    <property type="component" value="Unassembled WGS sequence"/>
</dbReference>
<evidence type="ECO:0000313" key="4">
    <source>
        <dbReference type="EMBL" id="RGV13924.1"/>
    </source>
</evidence>
<organism evidence="4 7">
    <name type="scientific">Phocaeicola vulgatus</name>
    <name type="common">Bacteroides vulgatus</name>
    <dbReference type="NCBI Taxonomy" id="821"/>
    <lineage>
        <taxon>Bacteria</taxon>
        <taxon>Pseudomonadati</taxon>
        <taxon>Bacteroidota</taxon>
        <taxon>Bacteroidia</taxon>
        <taxon>Bacteroidales</taxon>
        <taxon>Bacteroidaceae</taxon>
        <taxon>Phocaeicola</taxon>
    </lineage>
</organism>
<comment type="caution">
    <text evidence="4">The sequence shown here is derived from an EMBL/GenBank/DDBJ whole genome shotgun (WGS) entry which is preliminary data.</text>
</comment>
<accession>A0A412VW82</accession>
<keyword evidence="1" id="KW-0059">Arsenical resistance</keyword>
<dbReference type="AlphaFoldDB" id="A0A412VW82"/>
<dbReference type="Proteomes" id="UP001201179">
    <property type="component" value="Unassembled WGS sequence"/>
</dbReference>
<sequence length="141" mass="16087">MKILILCTGNRCRSQMAHGILQQLEPSFKVHSAGVRPASEVHPLAVQVMKEIGIDLNQHYPKQVDRYLNEPWDYVITVCGGARETCPLFSGEVRHRLHIGFDDPDAFTGTPEEIITEFRRVRDEIRASFEQLAQAIREEES</sequence>
<evidence type="ECO:0000259" key="2">
    <source>
        <dbReference type="SMART" id="SM00226"/>
    </source>
</evidence>
<dbReference type="InterPro" id="IPR023485">
    <property type="entry name" value="Ptyr_pPase"/>
</dbReference>
<dbReference type="RefSeq" id="WP_005938412.1">
    <property type="nucleotide sequence ID" value="NZ_JAKKWZ010000038.1"/>
</dbReference>
<proteinExistence type="predicted"/>
<dbReference type="InterPro" id="IPR036196">
    <property type="entry name" value="Ptyr_pPase_sf"/>
</dbReference>
<dbReference type="Proteomes" id="UP000285379">
    <property type="component" value="Unassembled WGS sequence"/>
</dbReference>
<dbReference type="EMBL" id="JAKKWZ010000038">
    <property type="protein sequence ID" value="MCG0341599.1"/>
    <property type="molecule type" value="Genomic_DNA"/>
</dbReference>
<dbReference type="Pfam" id="PF01451">
    <property type="entry name" value="LMWPc"/>
    <property type="match status" value="1"/>
</dbReference>
<dbReference type="SMART" id="SM00226">
    <property type="entry name" value="LMWPc"/>
    <property type="match status" value="1"/>
</dbReference>
<dbReference type="PANTHER" id="PTHR43428:SF1">
    <property type="entry name" value="ARSENATE REDUCTASE"/>
    <property type="match status" value="1"/>
</dbReference>
<name>A0A412VW82_PHOVU</name>
<dbReference type="GO" id="GO:0046685">
    <property type="term" value="P:response to arsenic-containing substance"/>
    <property type="evidence" value="ECO:0007669"/>
    <property type="project" value="UniProtKB-KW"/>
</dbReference>
<dbReference type="EMBL" id="QRYT01000001">
    <property type="protein sequence ID" value="RGV13924.1"/>
    <property type="molecule type" value="Genomic_DNA"/>
</dbReference>
<evidence type="ECO:0000256" key="1">
    <source>
        <dbReference type="ARBA" id="ARBA00022849"/>
    </source>
</evidence>
<dbReference type="SUPFAM" id="SSF52788">
    <property type="entry name" value="Phosphotyrosine protein phosphatases I"/>
    <property type="match status" value="1"/>
</dbReference>
<dbReference type="PANTHER" id="PTHR43428">
    <property type="entry name" value="ARSENATE REDUCTASE"/>
    <property type="match status" value="1"/>
</dbReference>
<evidence type="ECO:0000313" key="5">
    <source>
        <dbReference type="EMBL" id="RHD80585.1"/>
    </source>
</evidence>
<dbReference type="Gene3D" id="3.40.50.2300">
    <property type="match status" value="1"/>
</dbReference>
<evidence type="ECO:0000313" key="3">
    <source>
        <dbReference type="EMBL" id="MCG0341599.1"/>
    </source>
</evidence>
<feature type="domain" description="Phosphotyrosine protein phosphatase I" evidence="2">
    <location>
        <begin position="1"/>
        <end position="135"/>
    </location>
</feature>